<sequence length="294" mass="32629">MLTSQNWLNTESNELFTKLLLNIALPATLILSISEGFTRREFIELLPNVLLPMIVILTLMLFSWFVGKLIKIKKSDTGLFIGLCSMSSTIFFGIPVTIAVYDSHGLPYALITYASQTVIYWTLGLYLLERDVDKNSNNTSSNSSIISKIVNMPLLAFFIGVVILLADVKIPSYVNKFLSYLGGMTSALAMLVIGTMIFVSGYKNIRVNRALMTVLIFRFILAPTVVISWGYFLLIDPLMIKITALICSLPIPNTTVILAGKYKSDALFATESLVASIIIYLLFLPVILSLIKMV</sequence>
<feature type="transmembrane region" description="Helical" evidence="7">
    <location>
        <begin position="107"/>
        <end position="128"/>
    </location>
</feature>
<evidence type="ECO:0000313" key="9">
    <source>
        <dbReference type="Proteomes" id="UP001184614"/>
    </source>
</evidence>
<evidence type="ECO:0000256" key="2">
    <source>
        <dbReference type="ARBA" id="ARBA00022448"/>
    </source>
</evidence>
<evidence type="ECO:0000256" key="1">
    <source>
        <dbReference type="ARBA" id="ARBA00004141"/>
    </source>
</evidence>
<dbReference type="InterPro" id="IPR004776">
    <property type="entry name" value="Mem_transp_PIN-like"/>
</dbReference>
<feature type="transmembrane region" description="Helical" evidence="7">
    <location>
        <begin position="15"/>
        <end position="33"/>
    </location>
</feature>
<feature type="transmembrane region" description="Helical" evidence="7">
    <location>
        <begin position="178"/>
        <end position="199"/>
    </location>
</feature>
<comment type="subcellular location">
    <subcellularLocation>
        <location evidence="1">Membrane</location>
        <topology evidence="1">Multi-pass membrane protein</topology>
    </subcellularLocation>
</comment>
<comment type="caution">
    <text evidence="8">The sequence shown here is derived from an EMBL/GenBank/DDBJ whole genome shotgun (WGS) entry which is preliminary data.</text>
</comment>
<keyword evidence="5 7" id="KW-1133">Transmembrane helix</keyword>
<name>A0ABU1MG39_9HYPH</name>
<proteinExistence type="predicted"/>
<dbReference type="EMBL" id="JAVDQT010000017">
    <property type="protein sequence ID" value="MDR6434832.1"/>
    <property type="molecule type" value="Genomic_DNA"/>
</dbReference>
<dbReference type="RefSeq" id="WP_310016376.1">
    <property type="nucleotide sequence ID" value="NZ_JAVDQT010000017.1"/>
</dbReference>
<dbReference type="Proteomes" id="UP001184614">
    <property type="component" value="Unassembled WGS sequence"/>
</dbReference>
<dbReference type="PANTHER" id="PTHR36838:SF1">
    <property type="entry name" value="SLR1864 PROTEIN"/>
    <property type="match status" value="1"/>
</dbReference>
<reference evidence="8 9" key="1">
    <citation type="submission" date="2023-07" db="EMBL/GenBank/DDBJ databases">
        <title>Sorghum-associated microbial communities from plants grown in Nebraska, USA.</title>
        <authorList>
            <person name="Schachtman D."/>
        </authorList>
    </citation>
    <scope>NUCLEOTIDE SEQUENCE [LARGE SCALE GENOMIC DNA]</scope>
    <source>
        <strain evidence="8 9">DS1730</strain>
    </source>
</reference>
<evidence type="ECO:0000256" key="6">
    <source>
        <dbReference type="ARBA" id="ARBA00023136"/>
    </source>
</evidence>
<keyword evidence="9" id="KW-1185">Reference proteome</keyword>
<keyword evidence="2" id="KW-0813">Transport</keyword>
<keyword evidence="6 7" id="KW-0472">Membrane</keyword>
<evidence type="ECO:0000256" key="5">
    <source>
        <dbReference type="ARBA" id="ARBA00022989"/>
    </source>
</evidence>
<feature type="transmembrane region" description="Helical" evidence="7">
    <location>
        <begin position="211"/>
        <end position="232"/>
    </location>
</feature>
<gene>
    <name evidence="8" type="ORF">J2782_004586</name>
</gene>
<dbReference type="Pfam" id="PF03547">
    <property type="entry name" value="Mem_trans"/>
    <property type="match status" value="1"/>
</dbReference>
<protein>
    <submittedName>
        <fullName evidence="8">Permease</fullName>
    </submittedName>
</protein>
<evidence type="ECO:0000256" key="4">
    <source>
        <dbReference type="ARBA" id="ARBA00022692"/>
    </source>
</evidence>
<evidence type="ECO:0000256" key="7">
    <source>
        <dbReference type="SAM" id="Phobius"/>
    </source>
</evidence>
<feature type="transmembrane region" description="Helical" evidence="7">
    <location>
        <begin position="45"/>
        <end position="67"/>
    </location>
</feature>
<dbReference type="PANTHER" id="PTHR36838">
    <property type="entry name" value="AUXIN EFFLUX CARRIER FAMILY PROTEIN"/>
    <property type="match status" value="1"/>
</dbReference>
<feature type="transmembrane region" description="Helical" evidence="7">
    <location>
        <begin position="79"/>
        <end position="101"/>
    </location>
</feature>
<evidence type="ECO:0000256" key="3">
    <source>
        <dbReference type="ARBA" id="ARBA00022475"/>
    </source>
</evidence>
<feature type="transmembrane region" description="Helical" evidence="7">
    <location>
        <begin position="149"/>
        <end position="166"/>
    </location>
</feature>
<accession>A0ABU1MG39</accession>
<feature type="transmembrane region" description="Helical" evidence="7">
    <location>
        <begin position="238"/>
        <end position="260"/>
    </location>
</feature>
<organism evidence="8 9">
    <name type="scientific">Brucella pseudogrignonensis</name>
    <dbReference type="NCBI Taxonomy" id="419475"/>
    <lineage>
        <taxon>Bacteria</taxon>
        <taxon>Pseudomonadati</taxon>
        <taxon>Pseudomonadota</taxon>
        <taxon>Alphaproteobacteria</taxon>
        <taxon>Hyphomicrobiales</taxon>
        <taxon>Brucellaceae</taxon>
        <taxon>Brucella/Ochrobactrum group</taxon>
        <taxon>Brucella</taxon>
    </lineage>
</organism>
<keyword evidence="3" id="KW-1003">Cell membrane</keyword>
<evidence type="ECO:0000313" key="8">
    <source>
        <dbReference type="EMBL" id="MDR6434832.1"/>
    </source>
</evidence>
<keyword evidence="4 7" id="KW-0812">Transmembrane</keyword>
<feature type="transmembrane region" description="Helical" evidence="7">
    <location>
        <begin position="272"/>
        <end position="291"/>
    </location>
</feature>